<dbReference type="GO" id="GO:0008270">
    <property type="term" value="F:zinc ion binding"/>
    <property type="evidence" value="ECO:0007669"/>
    <property type="project" value="UniProtKB-KW"/>
</dbReference>
<feature type="region of interest" description="Disordered" evidence="3">
    <location>
        <begin position="1"/>
        <end position="21"/>
    </location>
</feature>
<dbReference type="PANTHER" id="PTHR15503:SF22">
    <property type="entry name" value="TRANSPOSON TY3-I GAG POLYPROTEIN"/>
    <property type="match status" value="1"/>
</dbReference>
<feature type="domain" description="CCHC-type" evidence="4">
    <location>
        <begin position="247"/>
        <end position="260"/>
    </location>
</feature>
<keyword evidence="2" id="KW-0863">Zinc-finger</keyword>
<dbReference type="InterPro" id="IPR036875">
    <property type="entry name" value="Znf_CCHC_sf"/>
</dbReference>
<dbReference type="Pfam" id="PF00098">
    <property type="entry name" value="zf-CCHC"/>
    <property type="match status" value="1"/>
</dbReference>
<dbReference type="HOGENOM" id="CLU_081065_0_0_1"/>
<dbReference type="SMART" id="SM00343">
    <property type="entry name" value="ZnF_C2HC"/>
    <property type="match status" value="1"/>
</dbReference>
<dbReference type="EMBL" id="KN837141">
    <property type="protein sequence ID" value="KIJ40792.1"/>
    <property type="molecule type" value="Genomic_DNA"/>
</dbReference>
<evidence type="ECO:0000256" key="3">
    <source>
        <dbReference type="SAM" id="MobiDB-lite"/>
    </source>
</evidence>
<keyword evidence="2" id="KW-0479">Metal-binding</keyword>
<sequence length="283" mass="31951">STERGFQVRPSNPPDFDGDREKGQPFLNSCSLYFSIAGSAFQNKKARISWALTFFKTGQAASFADQILRTQSHMGKPYFANWAAFELEFKKHFMPWNRQVTAITQLEGSSWYQGSDSVDEYTNWFHELVFHSGYVDEANLVVKFKKGLSKSLRMTVVTMDPPPAFDDLEAWIEAAQRVADVRETSKAPTTVPRMMPPAPPVRTFNYQARLPIPAASTRHEPTQAPDGPVPMDVDWTGGKASISNIVCRHCGKTGHIARFCDTIFDVRNLTIEEKEELVYELMA</sequence>
<evidence type="ECO:0000256" key="2">
    <source>
        <dbReference type="PROSITE-ProRule" id="PRU00047"/>
    </source>
</evidence>
<feature type="non-terminal residue" evidence="5">
    <location>
        <position position="283"/>
    </location>
</feature>
<accession>A0A0C9VH93</accession>
<reference evidence="5 6" key="1">
    <citation type="submission" date="2014-06" db="EMBL/GenBank/DDBJ databases">
        <title>Evolutionary Origins and Diversification of the Mycorrhizal Mutualists.</title>
        <authorList>
            <consortium name="DOE Joint Genome Institute"/>
            <consortium name="Mycorrhizal Genomics Consortium"/>
            <person name="Kohler A."/>
            <person name="Kuo A."/>
            <person name="Nagy L.G."/>
            <person name="Floudas D."/>
            <person name="Copeland A."/>
            <person name="Barry K.W."/>
            <person name="Cichocki N."/>
            <person name="Veneault-Fourrey C."/>
            <person name="LaButti K."/>
            <person name="Lindquist E.A."/>
            <person name="Lipzen A."/>
            <person name="Lundell T."/>
            <person name="Morin E."/>
            <person name="Murat C."/>
            <person name="Riley R."/>
            <person name="Ohm R."/>
            <person name="Sun H."/>
            <person name="Tunlid A."/>
            <person name="Henrissat B."/>
            <person name="Grigoriev I.V."/>
            <person name="Hibbett D.S."/>
            <person name="Martin F."/>
        </authorList>
    </citation>
    <scope>NUCLEOTIDE SEQUENCE [LARGE SCALE GENOMIC DNA]</scope>
    <source>
        <strain evidence="5 6">SS14</strain>
    </source>
</reference>
<dbReference type="PROSITE" id="PS50158">
    <property type="entry name" value="ZF_CCHC"/>
    <property type="match status" value="1"/>
</dbReference>
<dbReference type="InterPro" id="IPR032567">
    <property type="entry name" value="RTL1-rel"/>
</dbReference>
<keyword evidence="1" id="KW-0507">mRNA processing</keyword>
<dbReference type="InterPro" id="IPR001878">
    <property type="entry name" value="Znf_CCHC"/>
</dbReference>
<evidence type="ECO:0000259" key="4">
    <source>
        <dbReference type="PROSITE" id="PS50158"/>
    </source>
</evidence>
<keyword evidence="6" id="KW-1185">Reference proteome</keyword>
<dbReference type="Proteomes" id="UP000054279">
    <property type="component" value="Unassembled WGS sequence"/>
</dbReference>
<dbReference type="AlphaFoldDB" id="A0A0C9VH93"/>
<dbReference type="OrthoDB" id="3061217at2759"/>
<dbReference type="Pfam" id="PF03732">
    <property type="entry name" value="Retrotrans_gag"/>
    <property type="match status" value="1"/>
</dbReference>
<protein>
    <recommendedName>
        <fullName evidence="4">CCHC-type domain-containing protein</fullName>
    </recommendedName>
</protein>
<name>A0A0C9VH93_SPHS4</name>
<dbReference type="GO" id="GO:0003676">
    <property type="term" value="F:nucleic acid binding"/>
    <property type="evidence" value="ECO:0007669"/>
    <property type="project" value="InterPro"/>
</dbReference>
<proteinExistence type="predicted"/>
<feature type="non-terminal residue" evidence="5">
    <location>
        <position position="1"/>
    </location>
</feature>
<gene>
    <name evidence="5" type="ORF">M422DRAFT_89836</name>
</gene>
<dbReference type="SUPFAM" id="SSF57756">
    <property type="entry name" value="Retrovirus zinc finger-like domains"/>
    <property type="match status" value="1"/>
</dbReference>
<evidence type="ECO:0000313" key="5">
    <source>
        <dbReference type="EMBL" id="KIJ40792.1"/>
    </source>
</evidence>
<dbReference type="PANTHER" id="PTHR15503">
    <property type="entry name" value="LDOC1 RELATED"/>
    <property type="match status" value="1"/>
</dbReference>
<keyword evidence="2" id="KW-0862">Zinc</keyword>
<organism evidence="5 6">
    <name type="scientific">Sphaerobolus stellatus (strain SS14)</name>
    <dbReference type="NCBI Taxonomy" id="990650"/>
    <lineage>
        <taxon>Eukaryota</taxon>
        <taxon>Fungi</taxon>
        <taxon>Dikarya</taxon>
        <taxon>Basidiomycota</taxon>
        <taxon>Agaricomycotina</taxon>
        <taxon>Agaricomycetes</taxon>
        <taxon>Phallomycetidae</taxon>
        <taxon>Geastrales</taxon>
        <taxon>Sphaerobolaceae</taxon>
        <taxon>Sphaerobolus</taxon>
    </lineage>
</organism>
<evidence type="ECO:0000256" key="1">
    <source>
        <dbReference type="ARBA" id="ARBA00022664"/>
    </source>
</evidence>
<evidence type="ECO:0000313" key="6">
    <source>
        <dbReference type="Proteomes" id="UP000054279"/>
    </source>
</evidence>
<dbReference type="InterPro" id="IPR005162">
    <property type="entry name" value="Retrotrans_gag_dom"/>
</dbReference>
<dbReference type="GO" id="GO:0006397">
    <property type="term" value="P:mRNA processing"/>
    <property type="evidence" value="ECO:0007669"/>
    <property type="project" value="UniProtKB-KW"/>
</dbReference>